<organism evidence="3 4">
    <name type="scientific">Testicularia cyperi</name>
    <dbReference type="NCBI Taxonomy" id="1882483"/>
    <lineage>
        <taxon>Eukaryota</taxon>
        <taxon>Fungi</taxon>
        <taxon>Dikarya</taxon>
        <taxon>Basidiomycota</taxon>
        <taxon>Ustilaginomycotina</taxon>
        <taxon>Ustilaginomycetes</taxon>
        <taxon>Ustilaginales</taxon>
        <taxon>Anthracoideaceae</taxon>
        <taxon>Testicularia</taxon>
    </lineage>
</organism>
<feature type="compositionally biased region" description="Basic and acidic residues" evidence="1">
    <location>
        <begin position="487"/>
        <end position="497"/>
    </location>
</feature>
<name>A0A317XGJ3_9BASI</name>
<dbReference type="InterPro" id="IPR003347">
    <property type="entry name" value="JmjC_dom"/>
</dbReference>
<dbReference type="InterPro" id="IPR041667">
    <property type="entry name" value="Cupin_8"/>
</dbReference>
<dbReference type="EMBL" id="KZ819208">
    <property type="protein sequence ID" value="PWY97409.1"/>
    <property type="molecule type" value="Genomic_DNA"/>
</dbReference>
<feature type="compositionally biased region" description="Low complexity" evidence="1">
    <location>
        <begin position="173"/>
        <end position="206"/>
    </location>
</feature>
<dbReference type="Gene3D" id="2.60.120.650">
    <property type="entry name" value="Cupin"/>
    <property type="match status" value="2"/>
</dbReference>
<feature type="domain" description="JmjC" evidence="2">
    <location>
        <begin position="602"/>
        <end position="772"/>
    </location>
</feature>
<feature type="region of interest" description="Disordered" evidence="1">
    <location>
        <begin position="480"/>
        <end position="533"/>
    </location>
</feature>
<dbReference type="Proteomes" id="UP000246740">
    <property type="component" value="Unassembled WGS sequence"/>
</dbReference>
<dbReference type="InParanoid" id="A0A317XGJ3"/>
<dbReference type="SMART" id="SM00558">
    <property type="entry name" value="JmjC"/>
    <property type="match status" value="1"/>
</dbReference>
<feature type="compositionally biased region" description="Basic residues" evidence="1">
    <location>
        <begin position="207"/>
        <end position="216"/>
    </location>
</feature>
<feature type="compositionally biased region" description="Acidic residues" evidence="1">
    <location>
        <begin position="932"/>
        <end position="941"/>
    </location>
</feature>
<feature type="region of interest" description="Disordered" evidence="1">
    <location>
        <begin position="892"/>
        <end position="941"/>
    </location>
</feature>
<dbReference type="Pfam" id="PF13621">
    <property type="entry name" value="Cupin_8"/>
    <property type="match status" value="1"/>
</dbReference>
<dbReference type="GO" id="GO:0000987">
    <property type="term" value="F:cis-regulatory region sequence-specific DNA binding"/>
    <property type="evidence" value="ECO:0007669"/>
    <property type="project" value="TreeGrafter"/>
</dbReference>
<feature type="compositionally biased region" description="Polar residues" evidence="1">
    <location>
        <begin position="916"/>
        <end position="929"/>
    </location>
</feature>
<dbReference type="AlphaFoldDB" id="A0A317XGJ3"/>
<dbReference type="SUPFAM" id="SSF51197">
    <property type="entry name" value="Clavaminate synthase-like"/>
    <property type="match status" value="1"/>
</dbReference>
<dbReference type="InterPro" id="IPR050910">
    <property type="entry name" value="JMJD6_ArgDemeth/LysHydrox"/>
</dbReference>
<dbReference type="PROSITE" id="PS51257">
    <property type="entry name" value="PROKAR_LIPOPROTEIN"/>
    <property type="match status" value="1"/>
</dbReference>
<feature type="region of interest" description="Disordered" evidence="1">
    <location>
        <begin position="168"/>
        <end position="229"/>
    </location>
</feature>
<evidence type="ECO:0000313" key="4">
    <source>
        <dbReference type="Proteomes" id="UP000246740"/>
    </source>
</evidence>
<protein>
    <submittedName>
        <fullName evidence="3">Clavaminate synthase-like protein</fullName>
    </submittedName>
</protein>
<dbReference type="PANTHER" id="PTHR12480:SF21">
    <property type="entry name" value="JMJC DOMAIN-CONTAINING PROTEIN 8"/>
    <property type="match status" value="1"/>
</dbReference>
<dbReference type="PANTHER" id="PTHR12480">
    <property type="entry name" value="ARGININE DEMETHYLASE AND LYSYL-HYDROXYLASE JMJD"/>
    <property type="match status" value="1"/>
</dbReference>
<proteinExistence type="predicted"/>
<gene>
    <name evidence="3" type="ORF">BCV70DRAFT_208588</name>
</gene>
<feature type="region of interest" description="Disordered" evidence="1">
    <location>
        <begin position="779"/>
        <end position="818"/>
    </location>
</feature>
<dbReference type="GO" id="GO:0005634">
    <property type="term" value="C:nucleus"/>
    <property type="evidence" value="ECO:0007669"/>
    <property type="project" value="TreeGrafter"/>
</dbReference>
<keyword evidence="4" id="KW-1185">Reference proteome</keyword>
<dbReference type="PROSITE" id="PS51184">
    <property type="entry name" value="JMJC"/>
    <property type="match status" value="1"/>
</dbReference>
<feature type="compositionally biased region" description="Polar residues" evidence="1">
    <location>
        <begin position="899"/>
        <end position="908"/>
    </location>
</feature>
<evidence type="ECO:0000256" key="1">
    <source>
        <dbReference type="SAM" id="MobiDB-lite"/>
    </source>
</evidence>
<dbReference type="OrthoDB" id="424465at2759"/>
<dbReference type="STRING" id="1882483.A0A317XGJ3"/>
<sequence>MRRLQPLVLCCTRVTPACKEVHLTASAGLVSTGCRIHAHIVNSHIPIWSASPFIPASTLLLYTSHTLQALFFANPKPLRNSPPVPRPPHRATCYVLRATCYVLRAPRITTTDRPLGNMSANTAVHSAPTSCDLDINNLVSSTSLDQHMTIDIDEANRQYPSPGAAALKRLAADSDSASNSDGSSSLPSTEPSTTPDEGSSSAGSSSKAKRHKRARTGAHPFSSSQKTARYTQVAHPLGIKPLGNAYVSDRNDRNATLGLFARFDDEFLLAFLALFTHEPETLATLERVSRGLYAFVNATNSIWRDAFLLRFQGRMKRWCGSWKRTFVWHWKLDRAQIDEKAKATFDGSNCAFLDPPSARIQSPYLFSDVLYHPFRLAMAPLEHLVAPSCPFNPITKIDLSKTGSVLEFKEHYAYASRPAILQNAMPVKDWPCREWTIQTLAQRWPNRFFQCEAVKARLPTYFSYSRGMQHLCQQTWLQQQENDREEEVERTRKHSADSVDDDDDDDHDGGAAGARGHSPRSSPPGTPTSEGVLEKQGQLLRQVPRIFNVGPHTFSAAADDGDSTFDPYSVPDESPFYLFDATFSDDPHASLEWRVPKFFQQISATPTDSTSNHDASAVRSDLFSLLGPLRPDNRWIIAGPARSGSGWHKDPNGTSAWNAVLNGRKAWMMLPPHVTPPGVYVSDDEAEVTAPLSIAEWLLDFAEETRRLFGPGAKRAEDRLLLEGVCEEGEVLYVPGGWWHLVINLDESVALTQNFVSPAELGTVLDFMKNKSDQLSGFKKSQVASGGTQPALAPGRQAGSLPTVAKPTGAEAAAEDEECEDGAGFEVFGLFCERLGRFEPQLLESGLARVAELEAERAAACLRQPALLVSQRSKPSAAGKPSRSTWWEQLKSQDHDASSGLNGDSATDTGGCESAALQQEAPSSFSFSCQLGDDELDEVPW</sequence>
<evidence type="ECO:0000313" key="3">
    <source>
        <dbReference type="EMBL" id="PWY97409.1"/>
    </source>
</evidence>
<reference evidence="3 4" key="1">
    <citation type="journal article" date="2018" name="Mol. Biol. Evol.">
        <title>Broad Genomic Sampling Reveals a Smut Pathogenic Ancestry of the Fungal Clade Ustilaginomycotina.</title>
        <authorList>
            <person name="Kijpornyongpan T."/>
            <person name="Mondo S.J."/>
            <person name="Barry K."/>
            <person name="Sandor L."/>
            <person name="Lee J."/>
            <person name="Lipzen A."/>
            <person name="Pangilinan J."/>
            <person name="LaButti K."/>
            <person name="Hainaut M."/>
            <person name="Henrissat B."/>
            <person name="Grigoriev I.V."/>
            <person name="Spatafora J.W."/>
            <person name="Aime M.C."/>
        </authorList>
    </citation>
    <scope>NUCLEOTIDE SEQUENCE [LARGE SCALE GENOMIC DNA]</scope>
    <source>
        <strain evidence="3 4">MCA 3645</strain>
    </source>
</reference>
<accession>A0A317XGJ3</accession>
<feature type="compositionally biased region" description="Acidic residues" evidence="1">
    <location>
        <begin position="498"/>
        <end position="507"/>
    </location>
</feature>
<evidence type="ECO:0000259" key="2">
    <source>
        <dbReference type="PROSITE" id="PS51184"/>
    </source>
</evidence>